<evidence type="ECO:0000256" key="7">
    <source>
        <dbReference type="HAMAP-Rule" id="MF_00114"/>
    </source>
</evidence>
<dbReference type="OrthoDB" id="9778711at2"/>
<dbReference type="Gene3D" id="3.20.20.70">
    <property type="entry name" value="Aldolase class I"/>
    <property type="match status" value="1"/>
</dbReference>
<keyword evidence="3 7" id="KW-0456">Lyase</keyword>
<dbReference type="Pfam" id="PF01791">
    <property type="entry name" value="DeoC"/>
    <property type="match status" value="1"/>
</dbReference>
<accession>A0A399F746</accession>
<reference evidence="8 9" key="1">
    <citation type="submission" date="2018-08" db="EMBL/GenBank/DDBJ databases">
        <title>Meiothermus granaticius genome AF-68 sequencing project.</title>
        <authorList>
            <person name="Da Costa M.S."/>
            <person name="Albuquerque L."/>
            <person name="Raposo P."/>
            <person name="Froufe H.J.C."/>
            <person name="Barroso C.S."/>
            <person name="Egas C."/>
        </authorList>
    </citation>
    <scope>NUCLEOTIDE SEQUENCE [LARGE SCALE GENOMIC DNA]</scope>
    <source>
        <strain evidence="8 9">AF-68</strain>
    </source>
</reference>
<sequence>MNLASYIDQTLLKPTATLAEIHALCAEAVQYGFFAVCVQPSWVRQARLELQASAVKVVSVIGFPQGVSLSATKALEAAQMAALGADELDMVIHLGQAKAHDWKAIEADVRAVREAVPGHVLKTILETGYLDEGEIRNAAEAAIAGGADFLKTSTGFGPRGASLEDVRLLSAVARGRAKIKAAGGVRDPQTAWAMIEAGAERLGTSSGVVLVQGGQTSGY</sequence>
<gene>
    <name evidence="7 8" type="primary">deoC</name>
    <name evidence="8" type="ORF">Mgrana_02198</name>
</gene>
<evidence type="ECO:0000256" key="2">
    <source>
        <dbReference type="ARBA" id="ARBA00022490"/>
    </source>
</evidence>
<dbReference type="EMBL" id="QWLB01000029">
    <property type="protein sequence ID" value="RIH91923.1"/>
    <property type="molecule type" value="Genomic_DNA"/>
</dbReference>
<dbReference type="SMART" id="SM01133">
    <property type="entry name" value="DeoC"/>
    <property type="match status" value="1"/>
</dbReference>
<dbReference type="InterPro" id="IPR011343">
    <property type="entry name" value="DeoC"/>
</dbReference>
<comment type="function">
    <text evidence="6 7">Catalyzes a reversible aldol reaction between acetaldehyde and D-glyceraldehyde 3-phosphate to generate 2-deoxy-D-ribose 5-phosphate.</text>
</comment>
<evidence type="ECO:0000313" key="9">
    <source>
        <dbReference type="Proteomes" id="UP000266178"/>
    </source>
</evidence>
<dbReference type="NCBIfam" id="TIGR00126">
    <property type="entry name" value="deoC"/>
    <property type="match status" value="1"/>
</dbReference>
<keyword evidence="4 7" id="KW-0704">Schiff base</keyword>
<evidence type="ECO:0000256" key="6">
    <source>
        <dbReference type="ARBA" id="ARBA00056337"/>
    </source>
</evidence>
<feature type="active site" description="Proton donor/acceptor" evidence="7">
    <location>
        <position position="89"/>
    </location>
</feature>
<dbReference type="PIRSF" id="PIRSF001357">
    <property type="entry name" value="DeoC"/>
    <property type="match status" value="1"/>
</dbReference>
<dbReference type="EC" id="4.1.2.4" evidence="7"/>
<dbReference type="PANTHER" id="PTHR10889">
    <property type="entry name" value="DEOXYRIBOSE-PHOSPHATE ALDOLASE"/>
    <property type="match status" value="1"/>
</dbReference>
<comment type="catalytic activity">
    <reaction evidence="5 7">
        <text>2-deoxy-D-ribose 5-phosphate = D-glyceraldehyde 3-phosphate + acetaldehyde</text>
        <dbReference type="Rhea" id="RHEA:12821"/>
        <dbReference type="ChEBI" id="CHEBI:15343"/>
        <dbReference type="ChEBI" id="CHEBI:59776"/>
        <dbReference type="ChEBI" id="CHEBI:62877"/>
        <dbReference type="EC" id="4.1.2.4"/>
    </reaction>
</comment>
<dbReference type="UniPathway" id="UPA00002">
    <property type="reaction ID" value="UER00468"/>
</dbReference>
<comment type="subcellular location">
    <subcellularLocation>
        <location evidence="7">Cytoplasm</location>
    </subcellularLocation>
</comment>
<evidence type="ECO:0000256" key="4">
    <source>
        <dbReference type="ARBA" id="ARBA00023270"/>
    </source>
</evidence>
<evidence type="ECO:0000256" key="1">
    <source>
        <dbReference type="ARBA" id="ARBA00010936"/>
    </source>
</evidence>
<dbReference type="FunFam" id="3.20.20.70:FF:000044">
    <property type="entry name" value="Deoxyribose-phosphate aldolase"/>
    <property type="match status" value="1"/>
</dbReference>
<dbReference type="GO" id="GO:0006018">
    <property type="term" value="P:2-deoxyribose 1-phosphate catabolic process"/>
    <property type="evidence" value="ECO:0007669"/>
    <property type="project" value="UniProtKB-UniRule"/>
</dbReference>
<protein>
    <recommendedName>
        <fullName evidence="7">Deoxyribose-phosphate aldolase</fullName>
        <shortName evidence="7">DERA</shortName>
        <ecNumber evidence="7">4.1.2.4</ecNumber>
    </recommendedName>
    <alternativeName>
        <fullName evidence="7">2-deoxy-D-ribose 5-phosphate aldolase</fullName>
    </alternativeName>
    <alternativeName>
        <fullName evidence="7">Phosphodeoxyriboaldolase</fullName>
        <shortName evidence="7">Deoxyriboaldolase</shortName>
    </alternativeName>
</protein>
<dbReference type="GO" id="GO:0005737">
    <property type="term" value="C:cytoplasm"/>
    <property type="evidence" value="ECO:0007669"/>
    <property type="project" value="UniProtKB-SubCell"/>
</dbReference>
<proteinExistence type="inferred from homology"/>
<dbReference type="SUPFAM" id="SSF51569">
    <property type="entry name" value="Aldolase"/>
    <property type="match status" value="1"/>
</dbReference>
<dbReference type="GO" id="GO:0009264">
    <property type="term" value="P:deoxyribonucleotide catabolic process"/>
    <property type="evidence" value="ECO:0007669"/>
    <property type="project" value="UniProtKB-UniRule"/>
</dbReference>
<dbReference type="PANTHER" id="PTHR10889:SF1">
    <property type="entry name" value="DEOXYRIBOSE-PHOSPHATE ALDOLASE"/>
    <property type="match status" value="1"/>
</dbReference>
<dbReference type="InterPro" id="IPR013785">
    <property type="entry name" value="Aldolase_TIM"/>
</dbReference>
<dbReference type="InterPro" id="IPR028581">
    <property type="entry name" value="DeoC_typeI"/>
</dbReference>
<dbReference type="HAMAP" id="MF_00114">
    <property type="entry name" value="DeoC_type1"/>
    <property type="match status" value="1"/>
</dbReference>
<dbReference type="InterPro" id="IPR002915">
    <property type="entry name" value="DeoC/FbaB/LacD_aldolase"/>
</dbReference>
<comment type="similarity">
    <text evidence="1 7">Belongs to the DeoC/FbaB aldolase family. DeoC type 1 subfamily.</text>
</comment>
<dbReference type="GO" id="GO:0004139">
    <property type="term" value="F:deoxyribose-phosphate aldolase activity"/>
    <property type="evidence" value="ECO:0007669"/>
    <property type="project" value="UniProtKB-UniRule"/>
</dbReference>
<dbReference type="GO" id="GO:0016052">
    <property type="term" value="P:carbohydrate catabolic process"/>
    <property type="evidence" value="ECO:0007669"/>
    <property type="project" value="TreeGrafter"/>
</dbReference>
<feature type="active site" description="Schiff-base intermediate with acetaldehyde" evidence="7">
    <location>
        <position position="151"/>
    </location>
</feature>
<comment type="pathway">
    <text evidence="7">Carbohydrate degradation; 2-deoxy-D-ribose 1-phosphate degradation; D-glyceraldehyde 3-phosphate and acetaldehyde from 2-deoxy-alpha-D-ribose 1-phosphate: step 2/2.</text>
</comment>
<name>A0A399F746_9DEIN</name>
<dbReference type="CDD" id="cd00959">
    <property type="entry name" value="DeoC"/>
    <property type="match status" value="1"/>
</dbReference>
<organism evidence="8 9">
    <name type="scientific">Meiothermus granaticius NBRC 107808</name>
    <dbReference type="NCBI Taxonomy" id="1227551"/>
    <lineage>
        <taxon>Bacteria</taxon>
        <taxon>Thermotogati</taxon>
        <taxon>Deinococcota</taxon>
        <taxon>Deinococci</taxon>
        <taxon>Thermales</taxon>
        <taxon>Thermaceae</taxon>
        <taxon>Meiothermus</taxon>
    </lineage>
</organism>
<evidence type="ECO:0000256" key="3">
    <source>
        <dbReference type="ARBA" id="ARBA00023239"/>
    </source>
</evidence>
<feature type="active site" description="Proton donor/acceptor" evidence="7">
    <location>
        <position position="180"/>
    </location>
</feature>
<keyword evidence="2 7" id="KW-0963">Cytoplasm</keyword>
<comment type="caution">
    <text evidence="8">The sequence shown here is derived from an EMBL/GenBank/DDBJ whole genome shotgun (WGS) entry which is preliminary data.</text>
</comment>
<dbReference type="Proteomes" id="UP000266178">
    <property type="component" value="Unassembled WGS sequence"/>
</dbReference>
<evidence type="ECO:0000313" key="8">
    <source>
        <dbReference type="EMBL" id="RIH91923.1"/>
    </source>
</evidence>
<evidence type="ECO:0000256" key="5">
    <source>
        <dbReference type="ARBA" id="ARBA00048791"/>
    </source>
</evidence>
<dbReference type="RefSeq" id="WP_119357673.1">
    <property type="nucleotide sequence ID" value="NZ_BJXM01000001.1"/>
</dbReference>
<keyword evidence="9" id="KW-1185">Reference proteome</keyword>
<dbReference type="AlphaFoldDB" id="A0A399F746"/>